<accession>A0A6A2ZK64</accession>
<evidence type="ECO:0000313" key="5">
    <source>
        <dbReference type="Proteomes" id="UP000436088"/>
    </source>
</evidence>
<feature type="domain" description="Reverse transcriptase zinc-binding" evidence="3">
    <location>
        <begin position="69"/>
        <end position="114"/>
    </location>
</feature>
<evidence type="ECO:0000259" key="2">
    <source>
        <dbReference type="Pfam" id="PF13456"/>
    </source>
</evidence>
<dbReference type="PANTHER" id="PTHR47723">
    <property type="entry name" value="OS05G0353850 PROTEIN"/>
    <property type="match status" value="1"/>
</dbReference>
<dbReference type="GO" id="GO:0003676">
    <property type="term" value="F:nucleic acid binding"/>
    <property type="evidence" value="ECO:0007669"/>
    <property type="project" value="InterPro"/>
</dbReference>
<dbReference type="Pfam" id="PF13966">
    <property type="entry name" value="zf-RVT"/>
    <property type="match status" value="1"/>
</dbReference>
<evidence type="ECO:0000256" key="1">
    <source>
        <dbReference type="SAM" id="MobiDB-lite"/>
    </source>
</evidence>
<keyword evidence="5" id="KW-1185">Reference proteome</keyword>
<dbReference type="PANTHER" id="PTHR47723:SF19">
    <property type="entry name" value="POLYNUCLEOTIDYL TRANSFERASE, RIBONUCLEASE H-LIKE SUPERFAMILY PROTEIN"/>
    <property type="match status" value="1"/>
</dbReference>
<dbReference type="Pfam" id="PF13456">
    <property type="entry name" value="RVT_3"/>
    <property type="match status" value="1"/>
</dbReference>
<comment type="caution">
    <text evidence="4">The sequence shown here is derived from an EMBL/GenBank/DDBJ whole genome shotgun (WGS) entry which is preliminary data.</text>
</comment>
<feature type="region of interest" description="Disordered" evidence="1">
    <location>
        <begin position="1"/>
        <end position="31"/>
    </location>
</feature>
<evidence type="ECO:0000259" key="3">
    <source>
        <dbReference type="Pfam" id="PF13966"/>
    </source>
</evidence>
<organism evidence="4 5">
    <name type="scientific">Hibiscus syriacus</name>
    <name type="common">Rose of Sharon</name>
    <dbReference type="NCBI Taxonomy" id="106335"/>
    <lineage>
        <taxon>Eukaryota</taxon>
        <taxon>Viridiplantae</taxon>
        <taxon>Streptophyta</taxon>
        <taxon>Embryophyta</taxon>
        <taxon>Tracheophyta</taxon>
        <taxon>Spermatophyta</taxon>
        <taxon>Magnoliopsida</taxon>
        <taxon>eudicotyledons</taxon>
        <taxon>Gunneridae</taxon>
        <taxon>Pentapetalae</taxon>
        <taxon>rosids</taxon>
        <taxon>malvids</taxon>
        <taxon>Malvales</taxon>
        <taxon>Malvaceae</taxon>
        <taxon>Malvoideae</taxon>
        <taxon>Hibiscus</taxon>
    </lineage>
</organism>
<dbReference type="InterPro" id="IPR026960">
    <property type="entry name" value="RVT-Znf"/>
</dbReference>
<dbReference type="EMBL" id="VEPZ02001137">
    <property type="protein sequence ID" value="KAE8692288.1"/>
    <property type="molecule type" value="Genomic_DNA"/>
</dbReference>
<sequence>MGGRLKLCPSLAGLPQLNRDPPHPEHRPPSIDAGPNQCFWHADPKDNFSVKSAYASFDKLNWGEKDHHWLDELLTNQVHCVRHIGSDSSCSICNAPSETLVHILRDCPPSRQIWNNLVIRYNIHTFFEDPLDFWILHNVQACFPCAETNDSWSIFFASMFWHLWKRRSTYVFQQTLLDMDTTLHTSISCSRCYTDIFTRAERRVIRDSIQIKWNPPDEGWITMNTDGALSHDTRQSSVGDLFRNTTGECLLAFHMNIDISSILEAELGGIPEGLKLT</sequence>
<reference evidence="4" key="1">
    <citation type="submission" date="2019-09" db="EMBL/GenBank/DDBJ databases">
        <title>Draft genome information of white flower Hibiscus syriacus.</title>
        <authorList>
            <person name="Kim Y.-M."/>
        </authorList>
    </citation>
    <scope>NUCLEOTIDE SEQUENCE [LARGE SCALE GENOMIC DNA]</scope>
    <source>
        <strain evidence="4">YM2019G1</strain>
    </source>
</reference>
<dbReference type="InterPro" id="IPR053151">
    <property type="entry name" value="RNase_H-like"/>
</dbReference>
<dbReference type="GO" id="GO:0004523">
    <property type="term" value="F:RNA-DNA hybrid ribonuclease activity"/>
    <property type="evidence" value="ECO:0007669"/>
    <property type="project" value="InterPro"/>
</dbReference>
<dbReference type="InterPro" id="IPR002156">
    <property type="entry name" value="RNaseH_domain"/>
</dbReference>
<gene>
    <name evidence="4" type="ORF">F3Y22_tig00110847pilonHSYRG00225</name>
</gene>
<feature type="domain" description="RNase H type-1" evidence="2">
    <location>
        <begin position="224"/>
        <end position="276"/>
    </location>
</feature>
<evidence type="ECO:0000313" key="4">
    <source>
        <dbReference type="EMBL" id="KAE8692288.1"/>
    </source>
</evidence>
<feature type="compositionally biased region" description="Basic and acidic residues" evidence="1">
    <location>
        <begin position="20"/>
        <end position="29"/>
    </location>
</feature>
<proteinExistence type="predicted"/>
<name>A0A6A2ZK64_HIBSY</name>
<dbReference type="Proteomes" id="UP000436088">
    <property type="component" value="Unassembled WGS sequence"/>
</dbReference>
<dbReference type="AlphaFoldDB" id="A0A6A2ZK64"/>
<protein>
    <submittedName>
        <fullName evidence="4">Uncharacterized protein</fullName>
    </submittedName>
</protein>